<name>A0A917MFD9_9SPHI</name>
<dbReference type="PROSITE" id="PS50943">
    <property type="entry name" value="HTH_CROC1"/>
    <property type="match status" value="1"/>
</dbReference>
<dbReference type="RefSeq" id="WP_188507334.1">
    <property type="nucleotide sequence ID" value="NZ_BMER01000004.1"/>
</dbReference>
<evidence type="ECO:0000313" key="3">
    <source>
        <dbReference type="Proteomes" id="UP000660862"/>
    </source>
</evidence>
<organism evidence="2 3">
    <name type="scientific">Parapedobacter pyrenivorans</name>
    <dbReference type="NCBI Taxonomy" id="1305674"/>
    <lineage>
        <taxon>Bacteria</taxon>
        <taxon>Pseudomonadati</taxon>
        <taxon>Bacteroidota</taxon>
        <taxon>Sphingobacteriia</taxon>
        <taxon>Sphingobacteriales</taxon>
        <taxon>Sphingobacteriaceae</taxon>
        <taxon>Parapedobacter</taxon>
    </lineage>
</organism>
<dbReference type="SUPFAM" id="SSF47413">
    <property type="entry name" value="lambda repressor-like DNA-binding domains"/>
    <property type="match status" value="1"/>
</dbReference>
<accession>A0A917MFD9</accession>
<dbReference type="CDD" id="cd00093">
    <property type="entry name" value="HTH_XRE"/>
    <property type="match status" value="1"/>
</dbReference>
<sequence>MKKEGKMHAGKAGITKGDNLITNWLEEHADPAIDKLTKRNVAIANRIADILSKKNMKPADLAKVMDKQQSEISKWLSGTYSFSPKTIASIECALGEDIISVTVCGK</sequence>
<dbReference type="Pfam" id="PF01381">
    <property type="entry name" value="HTH_3"/>
    <property type="match status" value="1"/>
</dbReference>
<reference evidence="2" key="1">
    <citation type="journal article" date="2014" name="Int. J. Syst. Evol. Microbiol.">
        <title>Complete genome sequence of Corynebacterium casei LMG S-19264T (=DSM 44701T), isolated from a smear-ripened cheese.</title>
        <authorList>
            <consortium name="US DOE Joint Genome Institute (JGI-PGF)"/>
            <person name="Walter F."/>
            <person name="Albersmeier A."/>
            <person name="Kalinowski J."/>
            <person name="Ruckert C."/>
        </authorList>
    </citation>
    <scope>NUCLEOTIDE SEQUENCE</scope>
    <source>
        <strain evidence="2">CGMCC 1.12195</strain>
    </source>
</reference>
<dbReference type="GO" id="GO:0003677">
    <property type="term" value="F:DNA binding"/>
    <property type="evidence" value="ECO:0007669"/>
    <property type="project" value="InterPro"/>
</dbReference>
<dbReference type="Proteomes" id="UP000660862">
    <property type="component" value="Unassembled WGS sequence"/>
</dbReference>
<dbReference type="InterPro" id="IPR001387">
    <property type="entry name" value="Cro/C1-type_HTH"/>
</dbReference>
<dbReference type="EMBL" id="BMER01000004">
    <property type="protein sequence ID" value="GGG96389.1"/>
    <property type="molecule type" value="Genomic_DNA"/>
</dbReference>
<keyword evidence="3" id="KW-1185">Reference proteome</keyword>
<comment type="caution">
    <text evidence="2">The sequence shown here is derived from an EMBL/GenBank/DDBJ whole genome shotgun (WGS) entry which is preliminary data.</text>
</comment>
<dbReference type="InterPro" id="IPR010982">
    <property type="entry name" value="Lambda_DNA-bd_dom_sf"/>
</dbReference>
<gene>
    <name evidence="2" type="ORF">GCM10007415_34490</name>
</gene>
<feature type="domain" description="HTH cro/C1-type" evidence="1">
    <location>
        <begin position="47"/>
        <end position="101"/>
    </location>
</feature>
<reference evidence="2" key="2">
    <citation type="submission" date="2020-09" db="EMBL/GenBank/DDBJ databases">
        <authorList>
            <person name="Sun Q."/>
            <person name="Zhou Y."/>
        </authorList>
    </citation>
    <scope>NUCLEOTIDE SEQUENCE</scope>
    <source>
        <strain evidence="2">CGMCC 1.12195</strain>
    </source>
</reference>
<protein>
    <recommendedName>
        <fullName evidence="1">HTH cro/C1-type domain-containing protein</fullName>
    </recommendedName>
</protein>
<evidence type="ECO:0000259" key="1">
    <source>
        <dbReference type="PROSITE" id="PS50943"/>
    </source>
</evidence>
<evidence type="ECO:0000313" key="2">
    <source>
        <dbReference type="EMBL" id="GGG96389.1"/>
    </source>
</evidence>
<proteinExistence type="predicted"/>
<dbReference type="AlphaFoldDB" id="A0A917MFD9"/>
<dbReference type="SMART" id="SM00530">
    <property type="entry name" value="HTH_XRE"/>
    <property type="match status" value="1"/>
</dbReference>
<dbReference type="Gene3D" id="1.10.260.40">
    <property type="entry name" value="lambda repressor-like DNA-binding domains"/>
    <property type="match status" value="1"/>
</dbReference>